<evidence type="ECO:0000313" key="1">
    <source>
        <dbReference type="EMBL" id="EXM40304.1"/>
    </source>
</evidence>
<accession>A0A011UHZ0</accession>
<gene>
    <name evidence="1" type="ORF">RASY3_09610</name>
</gene>
<proteinExistence type="predicted"/>
<dbReference type="AlphaFoldDB" id="A0A011UHZ0"/>
<comment type="caution">
    <text evidence="1">The sequence shown here is derived from an EMBL/GenBank/DDBJ whole genome shotgun (WGS) entry which is preliminary data.</text>
</comment>
<evidence type="ECO:0000313" key="2">
    <source>
        <dbReference type="Proteomes" id="UP000021369"/>
    </source>
</evidence>
<sequence length="72" mass="7961">MKWTAAADAEKYGIAVYQAGKWRVKVQVNGNVTSYTSPKVETGTYKMVVCAKVNGEWDTGSINKRAFNVTIE</sequence>
<name>A0A011UHZ0_RUMAL</name>
<reference evidence="1 2" key="1">
    <citation type="submission" date="2013-06" db="EMBL/GenBank/DDBJ databases">
        <title>Rumen cellulosomics: divergent fiber-degrading strategies revealed by comparative genome-wide analysis of six Ruminococcal strains.</title>
        <authorList>
            <person name="Dassa B."/>
            <person name="Borovok I."/>
            <person name="Lamed R."/>
            <person name="Flint H."/>
            <person name="Yeoman C.J."/>
            <person name="White B."/>
            <person name="Bayer E.A."/>
        </authorList>
    </citation>
    <scope>NUCLEOTIDE SEQUENCE [LARGE SCALE GENOMIC DNA]</scope>
    <source>
        <strain evidence="1 2">SY3</strain>
    </source>
</reference>
<keyword evidence="2" id="KW-1185">Reference proteome</keyword>
<dbReference type="EMBL" id="JEOB01000002">
    <property type="protein sequence ID" value="EXM40304.1"/>
    <property type="molecule type" value="Genomic_DNA"/>
</dbReference>
<dbReference type="PATRIC" id="fig|1341156.4.peg.1216"/>
<protein>
    <submittedName>
        <fullName evidence="1">Uncharacterized protein</fullName>
    </submittedName>
</protein>
<dbReference type="Proteomes" id="UP000021369">
    <property type="component" value="Unassembled WGS sequence"/>
</dbReference>
<organism evidence="1 2">
    <name type="scientific">Ruminococcus albus SY3</name>
    <dbReference type="NCBI Taxonomy" id="1341156"/>
    <lineage>
        <taxon>Bacteria</taxon>
        <taxon>Bacillati</taxon>
        <taxon>Bacillota</taxon>
        <taxon>Clostridia</taxon>
        <taxon>Eubacteriales</taxon>
        <taxon>Oscillospiraceae</taxon>
        <taxon>Ruminococcus</taxon>
    </lineage>
</organism>